<dbReference type="Gene3D" id="2.110.10.10">
    <property type="entry name" value="Hemopexin-like domain"/>
    <property type="match status" value="1"/>
</dbReference>
<gene>
    <name evidence="13" type="ORF">HOLleu_37365</name>
</gene>
<dbReference type="Proteomes" id="UP001152320">
    <property type="component" value="Chromosome 20"/>
</dbReference>
<evidence type="ECO:0000256" key="6">
    <source>
        <dbReference type="ARBA" id="ARBA00023049"/>
    </source>
</evidence>
<dbReference type="PANTHER" id="PTHR10201">
    <property type="entry name" value="MATRIX METALLOPROTEINASE"/>
    <property type="match status" value="1"/>
</dbReference>
<dbReference type="CDD" id="cd04278">
    <property type="entry name" value="ZnMc_MMP"/>
    <property type="match status" value="1"/>
</dbReference>
<dbReference type="InterPro" id="IPR036375">
    <property type="entry name" value="Hemopexin-like_dom_sf"/>
</dbReference>
<feature type="chain" id="PRO_5040106429" evidence="11">
    <location>
        <begin position="19"/>
        <end position="493"/>
    </location>
</feature>
<feature type="binding site" evidence="9">
    <location>
        <position position="210"/>
    </location>
    <ligand>
        <name>Ca(2+)</name>
        <dbReference type="ChEBI" id="CHEBI:29108"/>
        <label>1</label>
    </ligand>
</feature>
<dbReference type="InterPro" id="IPR021190">
    <property type="entry name" value="Pept_M10A"/>
</dbReference>
<feature type="binding site" evidence="9">
    <location>
        <position position="212"/>
    </location>
    <ligand>
        <name>Ca(2+)</name>
        <dbReference type="ChEBI" id="CHEBI:29108"/>
        <label>1</label>
    </ligand>
</feature>
<evidence type="ECO:0000256" key="1">
    <source>
        <dbReference type="ARBA" id="ARBA00010370"/>
    </source>
</evidence>
<evidence type="ECO:0000259" key="12">
    <source>
        <dbReference type="SMART" id="SM00235"/>
    </source>
</evidence>
<feature type="binding site" evidence="9">
    <location>
        <position position="197"/>
    </location>
    <ligand>
        <name>Zn(2+)</name>
        <dbReference type="ChEBI" id="CHEBI:29105"/>
        <label>1</label>
    </ligand>
</feature>
<feature type="binding site" evidence="9">
    <location>
        <position position="212"/>
    </location>
    <ligand>
        <name>Ca(2+)</name>
        <dbReference type="ChEBI" id="CHEBI:29108"/>
        <label>3</label>
    </ligand>
</feature>
<keyword evidence="11" id="KW-0732">Signal</keyword>
<comment type="cofactor">
    <cofactor evidence="9">
        <name>Ca(2+)</name>
        <dbReference type="ChEBI" id="CHEBI:29108"/>
    </cofactor>
    <text evidence="9">Can bind about 5 Ca(2+) ions per subunit.</text>
</comment>
<feature type="binding site" evidence="9">
    <location>
        <position position="184"/>
    </location>
    <ligand>
        <name>Zn(2+)</name>
        <dbReference type="ChEBI" id="CHEBI:29105"/>
        <label>1</label>
    </ligand>
</feature>
<accession>A0A9Q0YH10</accession>
<dbReference type="PANTHER" id="PTHR10201:SF323">
    <property type="entry name" value="MATRIX METALLOPROTEINASE-21"/>
    <property type="match status" value="1"/>
</dbReference>
<keyword evidence="9" id="KW-0106">Calcium</keyword>
<dbReference type="InterPro" id="IPR024079">
    <property type="entry name" value="MetalloPept_cat_dom_sf"/>
</dbReference>
<dbReference type="PRINTS" id="PR00138">
    <property type="entry name" value="MATRIXIN"/>
</dbReference>
<dbReference type="GO" id="GO:0006508">
    <property type="term" value="P:proteolysis"/>
    <property type="evidence" value="ECO:0007669"/>
    <property type="project" value="UniProtKB-KW"/>
</dbReference>
<sequence>MCLLFCCYVLIIIIAAKGRTNGSLFDMSEQERMMEAEEYLKKYGYLPDIPETTSSPELLQTSPNFHEAVRLFQAYVGLEQTGELDNETLTFMESPRCGFKDFSSPGEDGEVLKYSTGTVSWPKNHLKYFIKEYSIKLRDEEVKEIFQDSFQQLWADVTPLSFAEVENEFDADIVIRFATRQHGDANPFDGLGRVLAHAWLPTSGRAHFDDDENWAGPTGYGKSLQQVAVHEIGHMLGMKHSSAPEAVMAPYFRSGRQYHISVLDEDDIVGIQSLYGAPTVSTTMTQFTTVSPVPNGACLDKVDAVTCSNVLQRCYVFNGPYCWSIEGVHRQVSIIDSVFLFSPSNVNAAFFSPSNGRTYILKGCYVYQYDENLNFVSRRRNSQVWQALPCSINAIFYSSNDGLTYAFKNSWVYAYNSGRLYGRIRIENLRWPNMPSELFTGIDAVSDVPPGGQFSDNFVYVFKGDHYYMMNRRTKFFSTDSYNVKGEIYTGCA</sequence>
<evidence type="ECO:0000313" key="13">
    <source>
        <dbReference type="EMBL" id="KAJ8022463.1"/>
    </source>
</evidence>
<dbReference type="InterPro" id="IPR002477">
    <property type="entry name" value="Peptidoglycan-bd-like"/>
</dbReference>
<evidence type="ECO:0000256" key="11">
    <source>
        <dbReference type="SAM" id="SignalP"/>
    </source>
</evidence>
<comment type="caution">
    <text evidence="13">The sequence shown here is derived from an EMBL/GenBank/DDBJ whole genome shotgun (WGS) entry which is preliminary data.</text>
</comment>
<feature type="binding site" evidence="8">
    <location>
        <position position="234"/>
    </location>
    <ligand>
        <name>Zn(2+)</name>
        <dbReference type="ChEBI" id="CHEBI:29105"/>
        <label>2</label>
        <note>catalytic</note>
    </ligand>
</feature>
<feature type="active site" evidence="7">
    <location>
        <position position="231"/>
    </location>
</feature>
<keyword evidence="14" id="KW-1185">Reference proteome</keyword>
<keyword evidence="2" id="KW-0645">Protease</keyword>
<organism evidence="13 14">
    <name type="scientific">Holothuria leucospilota</name>
    <name type="common">Black long sea cucumber</name>
    <name type="synonym">Mertensiothuria leucospilota</name>
    <dbReference type="NCBI Taxonomy" id="206669"/>
    <lineage>
        <taxon>Eukaryota</taxon>
        <taxon>Metazoa</taxon>
        <taxon>Echinodermata</taxon>
        <taxon>Eleutherozoa</taxon>
        <taxon>Echinozoa</taxon>
        <taxon>Holothuroidea</taxon>
        <taxon>Aspidochirotacea</taxon>
        <taxon>Aspidochirotida</taxon>
        <taxon>Holothuriidae</taxon>
        <taxon>Holothuria</taxon>
    </lineage>
</organism>
<dbReference type="AlphaFoldDB" id="A0A9Q0YH10"/>
<feature type="binding site" evidence="9">
    <location>
        <position position="207"/>
    </location>
    <ligand>
        <name>Zn(2+)</name>
        <dbReference type="ChEBI" id="CHEBI:29105"/>
        <label>1</label>
    </ligand>
</feature>
<name>A0A9Q0YH10_HOLLE</name>
<protein>
    <submittedName>
        <fullName evidence="13">50 kDa hatching enzyme</fullName>
    </submittedName>
</protein>
<feature type="binding site" evidence="9">
    <location>
        <position position="447"/>
    </location>
    <ligand>
        <name>Ca(2+)</name>
        <dbReference type="ChEBI" id="CHEBI:29108"/>
        <label>4</label>
    </ligand>
</feature>
<dbReference type="SMART" id="SM00235">
    <property type="entry name" value="ZnMc"/>
    <property type="match status" value="1"/>
</dbReference>
<feature type="binding site" description="in inhibited form" evidence="9">
    <location>
        <position position="97"/>
    </location>
    <ligand>
        <name>Zn(2+)</name>
        <dbReference type="ChEBI" id="CHEBI:29105"/>
        <label>2</label>
        <note>catalytic</note>
    </ligand>
</feature>
<feature type="binding site" evidence="9">
    <location>
        <position position="303"/>
    </location>
    <ligand>
        <name>Ca(2+)</name>
        <dbReference type="ChEBI" id="CHEBI:29108"/>
        <label>4</label>
    </ligand>
</feature>
<dbReference type="PROSITE" id="PS51642">
    <property type="entry name" value="HEMOPEXIN_2"/>
    <property type="match status" value="1"/>
</dbReference>
<evidence type="ECO:0000256" key="7">
    <source>
        <dbReference type="PIRSR" id="PIRSR001191-1"/>
    </source>
</evidence>
<evidence type="ECO:0000256" key="2">
    <source>
        <dbReference type="ARBA" id="ARBA00022670"/>
    </source>
</evidence>
<feature type="binding site" evidence="9">
    <location>
        <position position="190"/>
    </location>
    <ligand>
        <name>Ca(2+)</name>
        <dbReference type="ChEBI" id="CHEBI:29108"/>
        <label>3</label>
    </ligand>
</feature>
<comment type="similarity">
    <text evidence="1">Belongs to the peptidase M10A family.</text>
</comment>
<dbReference type="PIRSF" id="PIRSF001191">
    <property type="entry name" value="Peptidase_M10A_matrix"/>
    <property type="match status" value="1"/>
</dbReference>
<evidence type="ECO:0000256" key="9">
    <source>
        <dbReference type="PIRSR" id="PIRSR621190-2"/>
    </source>
</evidence>
<dbReference type="GO" id="GO:0030198">
    <property type="term" value="P:extracellular matrix organization"/>
    <property type="evidence" value="ECO:0007669"/>
    <property type="project" value="TreeGrafter"/>
</dbReference>
<dbReference type="Pfam" id="PF01471">
    <property type="entry name" value="PG_binding_1"/>
    <property type="match status" value="1"/>
</dbReference>
<dbReference type="InterPro" id="IPR001818">
    <property type="entry name" value="Pept_M10_metallopeptidase"/>
</dbReference>
<keyword evidence="4" id="KW-0378">Hydrolase</keyword>
<dbReference type="EMBL" id="JAIZAY010000020">
    <property type="protein sequence ID" value="KAJ8022463.1"/>
    <property type="molecule type" value="Genomic_DNA"/>
</dbReference>
<feature type="domain" description="Peptidase metallopeptidase" evidence="12">
    <location>
        <begin position="117"/>
        <end position="277"/>
    </location>
</feature>
<dbReference type="GO" id="GO:0004222">
    <property type="term" value="F:metalloendopeptidase activity"/>
    <property type="evidence" value="ECO:0007669"/>
    <property type="project" value="InterPro"/>
</dbReference>
<evidence type="ECO:0000256" key="10">
    <source>
        <dbReference type="PROSITE-ProRule" id="PRU01011"/>
    </source>
</evidence>
<evidence type="ECO:0000256" key="3">
    <source>
        <dbReference type="ARBA" id="ARBA00022723"/>
    </source>
</evidence>
<dbReference type="InterPro" id="IPR018487">
    <property type="entry name" value="Hemopexin-like_repeat"/>
</dbReference>
<dbReference type="SUPFAM" id="SSF50923">
    <property type="entry name" value="Hemopexin-like domain"/>
    <property type="match status" value="1"/>
</dbReference>
<dbReference type="FunFam" id="3.40.390.10:FF:000091">
    <property type="entry name" value="Matrix metalloproteinase-16-like Protein"/>
    <property type="match status" value="1"/>
</dbReference>
<feature type="signal peptide" evidence="11">
    <location>
        <begin position="1"/>
        <end position="18"/>
    </location>
</feature>
<feature type="binding site" evidence="9">
    <location>
        <position position="172"/>
    </location>
    <ligand>
        <name>Ca(2+)</name>
        <dbReference type="ChEBI" id="CHEBI:29108"/>
        <label>2</label>
    </ligand>
</feature>
<dbReference type="Pfam" id="PF00045">
    <property type="entry name" value="Hemopexin"/>
    <property type="match status" value="1"/>
</dbReference>
<feature type="binding site" evidence="9">
    <location>
        <position position="209"/>
    </location>
    <ligand>
        <name>Ca(2+)</name>
        <dbReference type="ChEBI" id="CHEBI:29108"/>
        <label>3</label>
    </ligand>
</feature>
<evidence type="ECO:0000256" key="8">
    <source>
        <dbReference type="PIRSR" id="PIRSR001191-2"/>
    </source>
</evidence>
<evidence type="ECO:0000256" key="5">
    <source>
        <dbReference type="ARBA" id="ARBA00022833"/>
    </source>
</evidence>
<keyword evidence="3 8" id="KW-0479">Metal-binding</keyword>
<dbReference type="OrthoDB" id="406838at2759"/>
<feature type="repeat" description="Hemopexin" evidence="10">
    <location>
        <begin position="343"/>
        <end position="388"/>
    </location>
</feature>
<keyword evidence="6" id="KW-0482">Metalloprotease</keyword>
<dbReference type="InterPro" id="IPR033739">
    <property type="entry name" value="M10A_MMP"/>
</dbReference>
<feature type="binding site" evidence="9">
    <location>
        <position position="189"/>
    </location>
    <ligand>
        <name>Ca(2+)</name>
        <dbReference type="ChEBI" id="CHEBI:29108"/>
        <label>3</label>
    </ligand>
</feature>
<dbReference type="Gene3D" id="3.40.390.10">
    <property type="entry name" value="Collagenase (Catalytic Domain)"/>
    <property type="match status" value="1"/>
</dbReference>
<dbReference type="InterPro" id="IPR036365">
    <property type="entry name" value="PGBD-like_sf"/>
</dbReference>
<dbReference type="SUPFAM" id="SSF55486">
    <property type="entry name" value="Metalloproteases ('zincins'), catalytic domain"/>
    <property type="match status" value="1"/>
</dbReference>
<comment type="cofactor">
    <cofactor evidence="9">
        <name>Zn(2+)</name>
        <dbReference type="ChEBI" id="CHEBI:29105"/>
    </cofactor>
    <text evidence="9">Binds 2 Zn(2+) ions per subunit.</text>
</comment>
<proteinExistence type="inferred from homology"/>
<dbReference type="Pfam" id="PF00413">
    <property type="entry name" value="Peptidase_M10"/>
    <property type="match status" value="1"/>
</dbReference>
<dbReference type="GO" id="GO:0008270">
    <property type="term" value="F:zinc ion binding"/>
    <property type="evidence" value="ECO:0007669"/>
    <property type="project" value="InterPro"/>
</dbReference>
<evidence type="ECO:0000256" key="4">
    <source>
        <dbReference type="ARBA" id="ARBA00022801"/>
    </source>
</evidence>
<feature type="binding site" evidence="8">
    <location>
        <position position="230"/>
    </location>
    <ligand>
        <name>Zn(2+)</name>
        <dbReference type="ChEBI" id="CHEBI:29105"/>
        <label>2</label>
        <note>catalytic</note>
    </ligand>
</feature>
<dbReference type="SMART" id="SM00120">
    <property type="entry name" value="HX"/>
    <property type="match status" value="4"/>
</dbReference>
<keyword evidence="5 8" id="KW-0862">Zinc</keyword>
<dbReference type="InterPro" id="IPR006026">
    <property type="entry name" value="Peptidase_Metallo"/>
</dbReference>
<feature type="binding site" evidence="9">
    <location>
        <position position="349"/>
    </location>
    <ligand>
        <name>Ca(2+)</name>
        <dbReference type="ChEBI" id="CHEBI:29108"/>
        <label>5</label>
    </ligand>
</feature>
<dbReference type="SUPFAM" id="SSF47090">
    <property type="entry name" value="PGBD-like"/>
    <property type="match status" value="1"/>
</dbReference>
<dbReference type="GO" id="GO:0030574">
    <property type="term" value="P:collagen catabolic process"/>
    <property type="evidence" value="ECO:0007669"/>
    <property type="project" value="TreeGrafter"/>
</dbReference>
<feature type="binding site" evidence="9">
    <location>
        <position position="182"/>
    </location>
    <ligand>
        <name>Zn(2+)</name>
        <dbReference type="ChEBI" id="CHEBI:29105"/>
        <label>1</label>
    </ligand>
</feature>
<reference evidence="13" key="1">
    <citation type="submission" date="2021-10" db="EMBL/GenBank/DDBJ databases">
        <title>Tropical sea cucumber genome reveals ecological adaptation and Cuvierian tubules defense mechanism.</title>
        <authorList>
            <person name="Chen T."/>
        </authorList>
    </citation>
    <scope>NUCLEOTIDE SEQUENCE</scope>
    <source>
        <strain evidence="13">Nanhai2018</strain>
        <tissue evidence="13">Muscle</tissue>
    </source>
</reference>
<dbReference type="GO" id="GO:0031012">
    <property type="term" value="C:extracellular matrix"/>
    <property type="evidence" value="ECO:0007669"/>
    <property type="project" value="InterPro"/>
</dbReference>
<feature type="binding site" evidence="9">
    <location>
        <position position="248"/>
    </location>
    <ligand>
        <name>Zn(2+)</name>
        <dbReference type="ChEBI" id="CHEBI:29105"/>
        <label>2</label>
        <note>catalytic</note>
    </ligand>
</feature>
<evidence type="ECO:0000313" key="14">
    <source>
        <dbReference type="Proteomes" id="UP001152320"/>
    </source>
</evidence>
<feature type="binding site" evidence="8">
    <location>
        <position position="240"/>
    </location>
    <ligand>
        <name>Zn(2+)</name>
        <dbReference type="ChEBI" id="CHEBI:29105"/>
        <label>2</label>
        <note>catalytic</note>
    </ligand>
</feature>